<evidence type="ECO:0000313" key="3">
    <source>
        <dbReference type="EMBL" id="NKE38647.1"/>
    </source>
</evidence>
<dbReference type="AlphaFoldDB" id="A0A846U5B2"/>
<dbReference type="GO" id="GO:0003677">
    <property type="term" value="F:DNA binding"/>
    <property type="evidence" value="ECO:0007669"/>
    <property type="project" value="InterPro"/>
</dbReference>
<accession>A0A846U5B2</accession>
<sequence length="112" mass="13162">MEKIKIYKWNIYTAKVPYTTNFSKNKERLVIVISIIGDDLVILPISTKIHKKQKWDFDIELNNPSIIQIGNIQSINKNDIINPYYRRKEKVVSKIDLELQKEILASLNNIFS</sequence>
<organism evidence="3 4">
    <name type="scientific">Spiroplasma platyhelix PALS-1</name>
    <dbReference type="NCBI Taxonomy" id="1276218"/>
    <lineage>
        <taxon>Bacteria</taxon>
        <taxon>Bacillati</taxon>
        <taxon>Mycoplasmatota</taxon>
        <taxon>Mollicutes</taxon>
        <taxon>Entomoplasmatales</taxon>
        <taxon>Spiroplasmataceae</taxon>
        <taxon>Spiroplasma</taxon>
    </lineage>
</organism>
<keyword evidence="4" id="KW-1185">Reference proteome</keyword>
<dbReference type="Gene3D" id="2.30.30.110">
    <property type="match status" value="1"/>
</dbReference>
<keyword evidence="2" id="KW-1277">Toxin-antitoxin system</keyword>
<dbReference type="SUPFAM" id="SSF50118">
    <property type="entry name" value="Cell growth inhibitor/plasmid maintenance toxic component"/>
    <property type="match status" value="1"/>
</dbReference>
<comment type="similarity">
    <text evidence="1">Belongs to the PemK/MazF family.</text>
</comment>
<dbReference type="InterPro" id="IPR003477">
    <property type="entry name" value="PemK-like"/>
</dbReference>
<dbReference type="Proteomes" id="UP000584587">
    <property type="component" value="Unassembled WGS sequence"/>
</dbReference>
<evidence type="ECO:0000256" key="1">
    <source>
        <dbReference type="ARBA" id="ARBA00007521"/>
    </source>
</evidence>
<evidence type="ECO:0000256" key="2">
    <source>
        <dbReference type="ARBA" id="ARBA00022649"/>
    </source>
</evidence>
<dbReference type="Pfam" id="PF02452">
    <property type="entry name" value="PemK_toxin"/>
    <property type="match status" value="1"/>
</dbReference>
<gene>
    <name evidence="3" type="ORF">HER12_02615</name>
</gene>
<proteinExistence type="inferred from homology"/>
<dbReference type="EMBL" id="JAAVVK010000002">
    <property type="protein sequence ID" value="NKE38647.1"/>
    <property type="molecule type" value="Genomic_DNA"/>
</dbReference>
<evidence type="ECO:0000313" key="4">
    <source>
        <dbReference type="Proteomes" id="UP000584587"/>
    </source>
</evidence>
<reference evidence="3 4" key="1">
    <citation type="submission" date="2020-04" db="EMBL/GenBank/DDBJ databases">
        <title>Complete genome sequence of Spiroplasma platyhelix ATCC 51748, an insect isolate.</title>
        <authorList>
            <person name="Green E.A."/>
            <person name="Klassen J.L."/>
        </authorList>
    </citation>
    <scope>NUCLEOTIDE SEQUENCE [LARGE SCALE GENOMIC DNA]</scope>
    <source>
        <strain evidence="3 4">PALS-1</strain>
    </source>
</reference>
<comment type="caution">
    <text evidence="3">The sequence shown here is derived from an EMBL/GenBank/DDBJ whole genome shotgun (WGS) entry which is preliminary data.</text>
</comment>
<dbReference type="RefSeq" id="WP_168105122.1">
    <property type="nucleotide sequence ID" value="NZ_CP051215.1"/>
</dbReference>
<protein>
    <submittedName>
        <fullName evidence="3">Type II toxin-antitoxin system PemK/MazF family toxin</fullName>
    </submittedName>
</protein>
<name>A0A846U5B2_9MOLU</name>
<dbReference type="InterPro" id="IPR011067">
    <property type="entry name" value="Plasmid_toxin/cell-grow_inhib"/>
</dbReference>